<evidence type="ECO:0000256" key="3">
    <source>
        <dbReference type="ARBA" id="ARBA00004947"/>
    </source>
</evidence>
<dbReference type="Gene3D" id="3.40.50.720">
    <property type="entry name" value="NAD(P)-binding Rossmann-like Domain"/>
    <property type="match status" value="1"/>
</dbReference>
<evidence type="ECO:0000256" key="8">
    <source>
        <dbReference type="ARBA" id="ARBA00023144"/>
    </source>
</evidence>
<dbReference type="Pfam" id="PF01370">
    <property type="entry name" value="Epimerase"/>
    <property type="match status" value="1"/>
</dbReference>
<keyword evidence="8" id="KW-0299">Galactose metabolism</keyword>
<dbReference type="InterPro" id="IPR036291">
    <property type="entry name" value="NAD(P)-bd_dom_sf"/>
</dbReference>
<protein>
    <recommendedName>
        <fullName evidence="6 11">UDP-glucose 4-epimerase</fullName>
        <ecNumber evidence="5 11">5.1.3.2</ecNumber>
    </recommendedName>
</protein>
<dbReference type="SUPFAM" id="SSF51735">
    <property type="entry name" value="NAD(P)-binding Rossmann-fold domains"/>
    <property type="match status" value="1"/>
</dbReference>
<proteinExistence type="inferred from homology"/>
<name>A0ABS9U9U8_9BACL</name>
<dbReference type="PANTHER" id="PTHR43725:SF53">
    <property type="entry name" value="UDP-ARABINOSE 4-EPIMERASE 1"/>
    <property type="match status" value="1"/>
</dbReference>
<keyword evidence="14" id="KW-1185">Reference proteome</keyword>
<accession>A0ABS9U9U8</accession>
<dbReference type="RefSeq" id="WP_241368057.1">
    <property type="nucleotide sequence ID" value="NZ_JAKZFC010000001.1"/>
</dbReference>
<evidence type="ECO:0000256" key="9">
    <source>
        <dbReference type="ARBA" id="ARBA00023235"/>
    </source>
</evidence>
<comment type="catalytic activity">
    <reaction evidence="1 11">
        <text>UDP-alpha-D-glucose = UDP-alpha-D-galactose</text>
        <dbReference type="Rhea" id="RHEA:22168"/>
        <dbReference type="ChEBI" id="CHEBI:58885"/>
        <dbReference type="ChEBI" id="CHEBI:66914"/>
        <dbReference type="EC" id="5.1.3.2"/>
    </reaction>
</comment>
<reference evidence="13 14" key="1">
    <citation type="submission" date="2022-03" db="EMBL/GenBank/DDBJ databases">
        <authorList>
            <person name="Jo J.-H."/>
            <person name="Im W.-T."/>
        </authorList>
    </citation>
    <scope>NUCLEOTIDE SEQUENCE [LARGE SCALE GENOMIC DNA]</scope>
    <source>
        <strain evidence="13 14">MA9</strain>
    </source>
</reference>
<comment type="subunit">
    <text evidence="11">Homodimer.</text>
</comment>
<dbReference type="NCBIfam" id="TIGR01179">
    <property type="entry name" value="galE"/>
    <property type="match status" value="1"/>
</dbReference>
<evidence type="ECO:0000256" key="2">
    <source>
        <dbReference type="ARBA" id="ARBA00001911"/>
    </source>
</evidence>
<dbReference type="CDD" id="cd05247">
    <property type="entry name" value="UDP_G4E_1_SDR_e"/>
    <property type="match status" value="1"/>
</dbReference>
<evidence type="ECO:0000256" key="4">
    <source>
        <dbReference type="ARBA" id="ARBA00007637"/>
    </source>
</evidence>
<feature type="domain" description="NAD-dependent epimerase/dehydratase" evidence="12">
    <location>
        <begin position="2"/>
        <end position="251"/>
    </location>
</feature>
<keyword evidence="7 11" id="KW-0520">NAD</keyword>
<organism evidence="13 14">
    <name type="scientific">Solibacillus palustris</name>
    <dbReference type="NCBI Taxonomy" id="2908203"/>
    <lineage>
        <taxon>Bacteria</taxon>
        <taxon>Bacillati</taxon>
        <taxon>Bacillota</taxon>
        <taxon>Bacilli</taxon>
        <taxon>Bacillales</taxon>
        <taxon>Caryophanaceae</taxon>
        <taxon>Solibacillus</taxon>
    </lineage>
</organism>
<sequence length="323" mass="36281">MILVVGGAGYIGSHVVKELVQTEQVIVYDNLSTGHREAVDERAIFVQGDIKDEVKLTQLFTLFSITAVVHFAAANSVEESVRNPWHYYENNVGATLNLLKVMRAHKVNKFIFSSTAATYQPIEQGLLNENSATCPANPYGRSKRMVEQILEDYTAAYDFQCTVLRYFNVAGADAFTQIGESHLPETHLIPLVLKNLNGETESIKIYGDDYDTVDGTCIRDFVHVEDLATAHILALEALTIEQTPFTIYNVGNEHGYSVKEIIKTCEQVTNKKATIENAKRRSGDPARLVASSKKIRQALGWEAEKDLQTMVEHAWNWHQLQKY</sequence>
<keyword evidence="9 11" id="KW-0413">Isomerase</keyword>
<evidence type="ECO:0000256" key="1">
    <source>
        <dbReference type="ARBA" id="ARBA00000083"/>
    </source>
</evidence>
<dbReference type="Proteomes" id="UP001316087">
    <property type="component" value="Unassembled WGS sequence"/>
</dbReference>
<dbReference type="EMBL" id="JAKZFC010000001">
    <property type="protein sequence ID" value="MCH7321013.1"/>
    <property type="molecule type" value="Genomic_DNA"/>
</dbReference>
<gene>
    <name evidence="13" type="primary">galE</name>
    <name evidence="13" type="ORF">LZ480_03840</name>
</gene>
<dbReference type="EC" id="5.1.3.2" evidence="5 11"/>
<comment type="similarity">
    <text evidence="4 11">Belongs to the NAD(P)-dependent epimerase/dehydratase family.</text>
</comment>
<evidence type="ECO:0000313" key="14">
    <source>
        <dbReference type="Proteomes" id="UP001316087"/>
    </source>
</evidence>
<evidence type="ECO:0000256" key="10">
    <source>
        <dbReference type="ARBA" id="ARBA00023277"/>
    </source>
</evidence>
<evidence type="ECO:0000256" key="6">
    <source>
        <dbReference type="ARBA" id="ARBA00018569"/>
    </source>
</evidence>
<dbReference type="InterPro" id="IPR005886">
    <property type="entry name" value="UDP_G4E"/>
</dbReference>
<dbReference type="Gene3D" id="3.90.25.10">
    <property type="entry name" value="UDP-galactose 4-epimerase, domain 1"/>
    <property type="match status" value="1"/>
</dbReference>
<evidence type="ECO:0000256" key="11">
    <source>
        <dbReference type="RuleBase" id="RU366046"/>
    </source>
</evidence>
<comment type="pathway">
    <text evidence="3 11">Carbohydrate metabolism; galactose metabolism.</text>
</comment>
<evidence type="ECO:0000256" key="7">
    <source>
        <dbReference type="ARBA" id="ARBA00023027"/>
    </source>
</evidence>
<evidence type="ECO:0000256" key="5">
    <source>
        <dbReference type="ARBA" id="ARBA00013189"/>
    </source>
</evidence>
<keyword evidence="10 11" id="KW-0119">Carbohydrate metabolism</keyword>
<comment type="cofactor">
    <cofactor evidence="2 11">
        <name>NAD(+)</name>
        <dbReference type="ChEBI" id="CHEBI:57540"/>
    </cofactor>
</comment>
<evidence type="ECO:0000313" key="13">
    <source>
        <dbReference type="EMBL" id="MCH7321013.1"/>
    </source>
</evidence>
<comment type="caution">
    <text evidence="13">The sequence shown here is derived from an EMBL/GenBank/DDBJ whole genome shotgun (WGS) entry which is preliminary data.</text>
</comment>
<evidence type="ECO:0000259" key="12">
    <source>
        <dbReference type="Pfam" id="PF01370"/>
    </source>
</evidence>
<dbReference type="GO" id="GO:0003978">
    <property type="term" value="F:UDP-glucose 4-epimerase activity"/>
    <property type="evidence" value="ECO:0007669"/>
    <property type="project" value="UniProtKB-EC"/>
</dbReference>
<dbReference type="InterPro" id="IPR001509">
    <property type="entry name" value="Epimerase_deHydtase"/>
</dbReference>
<dbReference type="PANTHER" id="PTHR43725">
    <property type="entry name" value="UDP-GLUCOSE 4-EPIMERASE"/>
    <property type="match status" value="1"/>
</dbReference>